<dbReference type="AlphaFoldDB" id="A0A381QXJ5"/>
<accession>A0A381QXJ5</accession>
<reference evidence="1" key="1">
    <citation type="submission" date="2018-05" db="EMBL/GenBank/DDBJ databases">
        <authorList>
            <person name="Lanie J.A."/>
            <person name="Ng W.-L."/>
            <person name="Kazmierczak K.M."/>
            <person name="Andrzejewski T.M."/>
            <person name="Davidsen T.M."/>
            <person name="Wayne K.J."/>
            <person name="Tettelin H."/>
            <person name="Glass J.I."/>
            <person name="Rusch D."/>
            <person name="Podicherti R."/>
            <person name="Tsui H.-C.T."/>
            <person name="Winkler M.E."/>
        </authorList>
    </citation>
    <scope>NUCLEOTIDE SEQUENCE</scope>
</reference>
<dbReference type="EMBL" id="UINC01001546">
    <property type="protein sequence ID" value="SUZ83329.1"/>
    <property type="molecule type" value="Genomic_DNA"/>
</dbReference>
<organism evidence="1">
    <name type="scientific">marine metagenome</name>
    <dbReference type="NCBI Taxonomy" id="408172"/>
    <lineage>
        <taxon>unclassified sequences</taxon>
        <taxon>metagenomes</taxon>
        <taxon>ecological metagenomes</taxon>
    </lineage>
</organism>
<proteinExistence type="predicted"/>
<name>A0A381QXJ5_9ZZZZ</name>
<sequence>MPYGWLNTARGNGITRCTASSWPLVRSLANLMASTPAWNRL</sequence>
<protein>
    <submittedName>
        <fullName evidence="1">Uncharacterized protein</fullName>
    </submittedName>
</protein>
<gene>
    <name evidence="1" type="ORF">METZ01_LOCUS36183</name>
</gene>
<evidence type="ECO:0000313" key="1">
    <source>
        <dbReference type="EMBL" id="SUZ83329.1"/>
    </source>
</evidence>